<dbReference type="Gene3D" id="3.40.630.30">
    <property type="match status" value="1"/>
</dbReference>
<dbReference type="SUPFAM" id="SSF55729">
    <property type="entry name" value="Acyl-CoA N-acyltransferases (Nat)"/>
    <property type="match status" value="1"/>
</dbReference>
<protein>
    <submittedName>
        <fullName evidence="3">GNAT family N-acetyltransferase</fullName>
    </submittedName>
</protein>
<proteinExistence type="predicted"/>
<organism evidence="3 4">
    <name type="scientific">Baekduia soli</name>
    <dbReference type="NCBI Taxonomy" id="496014"/>
    <lineage>
        <taxon>Bacteria</taxon>
        <taxon>Bacillati</taxon>
        <taxon>Actinomycetota</taxon>
        <taxon>Thermoleophilia</taxon>
        <taxon>Solirubrobacterales</taxon>
        <taxon>Baekduiaceae</taxon>
        <taxon>Baekduia</taxon>
    </lineage>
</organism>
<gene>
    <name evidence="3" type="ORF">FSW04_01455</name>
</gene>
<evidence type="ECO:0000313" key="4">
    <source>
        <dbReference type="Proteomes" id="UP000321805"/>
    </source>
</evidence>
<dbReference type="Pfam" id="PF00583">
    <property type="entry name" value="Acetyltransf_1"/>
    <property type="match status" value="1"/>
</dbReference>
<evidence type="ECO:0000313" key="3">
    <source>
        <dbReference type="EMBL" id="QEC50603.1"/>
    </source>
</evidence>
<dbReference type="PROSITE" id="PS51186">
    <property type="entry name" value="GNAT"/>
    <property type="match status" value="1"/>
</dbReference>
<evidence type="ECO:0000256" key="1">
    <source>
        <dbReference type="SAM" id="MobiDB-lite"/>
    </source>
</evidence>
<dbReference type="Proteomes" id="UP000321805">
    <property type="component" value="Chromosome"/>
</dbReference>
<dbReference type="InterPro" id="IPR000182">
    <property type="entry name" value="GNAT_dom"/>
</dbReference>
<feature type="compositionally biased region" description="Basic residues" evidence="1">
    <location>
        <begin position="48"/>
        <end position="57"/>
    </location>
</feature>
<reference evidence="3 4" key="1">
    <citation type="journal article" date="2018" name="J. Microbiol.">
        <title>Baekduia soli gen. nov., sp. nov., a novel bacterium isolated from the soil of Baekdu Mountain and proposal of a novel family name, Baekduiaceae fam. nov.</title>
        <authorList>
            <person name="An D.S."/>
            <person name="Siddiqi M.Z."/>
            <person name="Kim K.H."/>
            <person name="Yu H.S."/>
            <person name="Im W.T."/>
        </authorList>
    </citation>
    <scope>NUCLEOTIDE SEQUENCE [LARGE SCALE GENOMIC DNA]</scope>
    <source>
        <strain evidence="3 4">BR7-21</strain>
    </source>
</reference>
<accession>A0A5B8UBP2</accession>
<sequence length="477" mass="50983">MWGRRARGSSMRGRWRRPGTERCASTGAAGARALTRVMRLAGPTIHTRTPRRSRSSVRCRPSATSASCSAGCAGRRGWRCASRARRRSRGCWPSTRSCTGAGVTRCSRRRTRGSSAPTNACARSAAAGCDCGRRWTSSGIDRPRGACSTSWHRHTCRSCCCSPKATTAWASCATAWPAESPRCAAQGSCMSRRSPGSTTACTVRGYGRRWRARCSPTWIGSAEPVLEDLSRLRSLHGATAVLWGGDSARVEEERWVALGIGRHIDFNIVLLHGRAGGQAIPQALADVAAAGVPAIVMVTAAVLADVQQLVEASWVCIGAMPLMALDLHRLPAPDEAGLPVRRLAPDEVAAAQGLVQEAFGYDREAARTALPETAADAPGRAVWGVFDDDGTLLSSAGTMVVEDVVAVWSMATAKAHRRRGHAARLLRGALAGARDEGARSCLLTASAVGVPFYRALGFTELESWQQWSRPRWVLGRV</sequence>
<dbReference type="KEGG" id="bsol:FSW04_01455"/>
<dbReference type="InterPro" id="IPR016181">
    <property type="entry name" value="Acyl_CoA_acyltransferase"/>
</dbReference>
<keyword evidence="4" id="KW-1185">Reference proteome</keyword>
<feature type="compositionally biased region" description="Basic residues" evidence="1">
    <location>
        <begin position="1"/>
        <end position="17"/>
    </location>
</feature>
<feature type="region of interest" description="Disordered" evidence="1">
    <location>
        <begin position="1"/>
        <end position="28"/>
    </location>
</feature>
<evidence type="ECO:0000259" key="2">
    <source>
        <dbReference type="PROSITE" id="PS51186"/>
    </source>
</evidence>
<dbReference type="GO" id="GO:0016747">
    <property type="term" value="F:acyltransferase activity, transferring groups other than amino-acyl groups"/>
    <property type="evidence" value="ECO:0007669"/>
    <property type="project" value="InterPro"/>
</dbReference>
<feature type="domain" description="N-acetyltransferase" evidence="2">
    <location>
        <begin position="338"/>
        <end position="477"/>
    </location>
</feature>
<dbReference type="EMBL" id="CP042430">
    <property type="protein sequence ID" value="QEC50603.1"/>
    <property type="molecule type" value="Genomic_DNA"/>
</dbReference>
<name>A0A5B8UBP2_9ACTN</name>
<keyword evidence="3" id="KW-0808">Transferase</keyword>
<dbReference type="CDD" id="cd04301">
    <property type="entry name" value="NAT_SF"/>
    <property type="match status" value="1"/>
</dbReference>
<dbReference type="AlphaFoldDB" id="A0A5B8UBP2"/>
<dbReference type="OrthoDB" id="4478179at2"/>
<feature type="region of interest" description="Disordered" evidence="1">
    <location>
        <begin position="43"/>
        <end position="65"/>
    </location>
</feature>